<accession>A0A367XT96</accession>
<dbReference type="EMBL" id="QORO01000006">
    <property type="protein sequence ID" value="RCK56818.1"/>
    <property type="molecule type" value="Genomic_DNA"/>
</dbReference>
<organism evidence="1 2">
    <name type="scientific">Microbacterium sorbitolivorans</name>
    <dbReference type="NCBI Taxonomy" id="1867410"/>
    <lineage>
        <taxon>Bacteria</taxon>
        <taxon>Bacillati</taxon>
        <taxon>Actinomycetota</taxon>
        <taxon>Actinomycetes</taxon>
        <taxon>Micrococcales</taxon>
        <taxon>Microbacteriaceae</taxon>
        <taxon>Microbacterium</taxon>
    </lineage>
</organism>
<name>A0A367XT96_9MICO</name>
<dbReference type="GO" id="GO:0009036">
    <property type="term" value="F:type II site-specific deoxyribonuclease activity"/>
    <property type="evidence" value="ECO:0007669"/>
    <property type="project" value="InterPro"/>
</dbReference>
<dbReference type="SUPFAM" id="SSF52980">
    <property type="entry name" value="Restriction endonuclease-like"/>
    <property type="match status" value="1"/>
</dbReference>
<evidence type="ECO:0000313" key="1">
    <source>
        <dbReference type="EMBL" id="RCK56818.1"/>
    </source>
</evidence>
<proteinExistence type="predicted"/>
<dbReference type="Proteomes" id="UP000253508">
    <property type="component" value="Unassembled WGS sequence"/>
</dbReference>
<dbReference type="GO" id="GO:0009307">
    <property type="term" value="P:DNA restriction-modification system"/>
    <property type="evidence" value="ECO:0007669"/>
    <property type="project" value="InterPro"/>
</dbReference>
<reference evidence="1 2" key="1">
    <citation type="submission" date="2018-07" db="EMBL/GenBank/DDBJ databases">
        <title>Microbacterium endoborsara sp. nov., a novel actinobacterium isolated from Borszczowia aralocaspica.</title>
        <authorList>
            <person name="An D."/>
        </authorList>
    </citation>
    <scope>NUCLEOTIDE SEQUENCE [LARGE SCALE GENOMIC DNA]</scope>
    <source>
        <strain evidence="1 2">C1.15228</strain>
    </source>
</reference>
<evidence type="ECO:0000313" key="2">
    <source>
        <dbReference type="Proteomes" id="UP000253508"/>
    </source>
</evidence>
<comment type="caution">
    <text evidence="1">The sequence shown here is derived from an EMBL/GenBank/DDBJ whole genome shotgun (WGS) entry which is preliminary data.</text>
</comment>
<keyword evidence="2" id="KW-1185">Reference proteome</keyword>
<dbReference type="InterPro" id="IPR011335">
    <property type="entry name" value="Restrct_endonuc-II-like"/>
</dbReference>
<dbReference type="OrthoDB" id="2019359at2"/>
<dbReference type="AlphaFoldDB" id="A0A367XT96"/>
<gene>
    <name evidence="1" type="ORF">DTO57_13075</name>
</gene>
<dbReference type="Gene3D" id="3.40.91.30">
    <property type="match status" value="1"/>
</dbReference>
<sequence length="533" mass="59485">MPYWMFSRPQRKLYRLPLTVTALHEVAGGDEWAGKREQHIAFEERLEREGIKRPGARRDASGSGGRTHAALVRSLGLAFDSSETKRLELTIAGQTLAEGSRPIDVLKHQVMRFQYPSPYSLQIGIEERFRLRPMVLVLRLLLHPGLGGSLTIDDMAFVVMVEGVSDSAKEAERIAGLLAEYARNGIDEDDFVARYGKPDDTFDALQKRLFDIANTAFNWLEITGVIERGKRKISLPDSLVTEAEALVAKYGDAKLIPSPDNVDKFQRAYGLTDEKKKDTRNLTTARKALPRSEIVYRQVNTVLTRWAENELLIDGATSEIVDRLVGETQFSHGEVEKVARRILGTDRTLSSYLLHYQSLVTSSDRNAPREFEQATAEIIRRVFKLEATCVGQTGREPDIVVRKPGEWRGIIDTKAYGGEYSLPSGHDRAMREYVEKYSGDGGDDLRFWVFLAGSLSKNAGARARELAQRIGCQGVVIGLSAWMKMIELGQAGKLSGDKLGWLFSLDGELTHADIARAQEAASFAELHAQRGLF</sequence>
<protein>
    <submittedName>
        <fullName evidence="1">Uncharacterized protein</fullName>
    </submittedName>
</protein>